<gene>
    <name evidence="3" type="ORF">NE237_006561</name>
</gene>
<sequence>MKSPFQDHVVGIPVGSVSYTVEESAGKTASLSETATPYFLSTPSNECPISKQNREDTLIEWIHKLGKKLMISRMGFASMVIRLGPKASATLKGKLMLASKILQQGSMEKLFKQIFNVRAGEKLLNASQCYLSTTAGPIAGLLFISTERIAFYSESSLKFTLPTGELIRTPDKKIKGANQSENVKKPTQKYIQVVTVDRFEFWFMGFLNYQKAFKYMQLSISLS</sequence>
<comment type="caution">
    <text evidence="3">The sequence shown here is derived from an EMBL/GenBank/DDBJ whole genome shotgun (WGS) entry which is preliminary data.</text>
</comment>
<dbReference type="InterPro" id="IPR011993">
    <property type="entry name" value="PH-like_dom_sf"/>
</dbReference>
<organism evidence="3 4">
    <name type="scientific">Protea cynaroides</name>
    <dbReference type="NCBI Taxonomy" id="273540"/>
    <lineage>
        <taxon>Eukaryota</taxon>
        <taxon>Viridiplantae</taxon>
        <taxon>Streptophyta</taxon>
        <taxon>Embryophyta</taxon>
        <taxon>Tracheophyta</taxon>
        <taxon>Spermatophyta</taxon>
        <taxon>Magnoliopsida</taxon>
        <taxon>Proteales</taxon>
        <taxon>Proteaceae</taxon>
        <taxon>Protea</taxon>
    </lineage>
</organism>
<dbReference type="SMART" id="SM00568">
    <property type="entry name" value="GRAM"/>
    <property type="match status" value="1"/>
</dbReference>
<proteinExistence type="inferred from homology"/>
<evidence type="ECO:0000256" key="1">
    <source>
        <dbReference type="ARBA" id="ARBA00009414"/>
    </source>
</evidence>
<dbReference type="Gene3D" id="2.30.29.30">
    <property type="entry name" value="Pleckstrin-homology domain (PH domain)/Phosphotyrosine-binding domain (PTB)"/>
    <property type="match status" value="1"/>
</dbReference>
<comment type="similarity">
    <text evidence="1">Belongs to the GEM family.</text>
</comment>
<dbReference type="OrthoDB" id="1736712at2759"/>
<dbReference type="PANTHER" id="PTHR31969">
    <property type="entry name" value="GEM-LIKE PROTEIN 2"/>
    <property type="match status" value="1"/>
</dbReference>
<accession>A0A9Q0KML6</accession>
<evidence type="ECO:0000259" key="2">
    <source>
        <dbReference type="SMART" id="SM00568"/>
    </source>
</evidence>
<dbReference type="Proteomes" id="UP001141806">
    <property type="component" value="Unassembled WGS sequence"/>
</dbReference>
<reference evidence="3" key="1">
    <citation type="journal article" date="2023" name="Plant J.">
        <title>The genome of the king protea, Protea cynaroides.</title>
        <authorList>
            <person name="Chang J."/>
            <person name="Duong T.A."/>
            <person name="Schoeman C."/>
            <person name="Ma X."/>
            <person name="Roodt D."/>
            <person name="Barker N."/>
            <person name="Li Z."/>
            <person name="Van de Peer Y."/>
            <person name="Mizrachi E."/>
        </authorList>
    </citation>
    <scope>NUCLEOTIDE SEQUENCE</scope>
    <source>
        <tissue evidence="3">Young leaves</tissue>
    </source>
</reference>
<keyword evidence="4" id="KW-1185">Reference proteome</keyword>
<evidence type="ECO:0000313" key="4">
    <source>
        <dbReference type="Proteomes" id="UP001141806"/>
    </source>
</evidence>
<dbReference type="AlphaFoldDB" id="A0A9Q0KML6"/>
<dbReference type="InterPro" id="IPR004182">
    <property type="entry name" value="GRAM"/>
</dbReference>
<dbReference type="EMBL" id="JAMYWD010000004">
    <property type="protein sequence ID" value="KAJ4973387.1"/>
    <property type="molecule type" value="Genomic_DNA"/>
</dbReference>
<dbReference type="Pfam" id="PF02893">
    <property type="entry name" value="GRAM"/>
    <property type="match status" value="1"/>
</dbReference>
<feature type="domain" description="GRAM" evidence="2">
    <location>
        <begin position="109"/>
        <end position="181"/>
    </location>
</feature>
<name>A0A9Q0KML6_9MAGN</name>
<evidence type="ECO:0000313" key="3">
    <source>
        <dbReference type="EMBL" id="KAJ4973387.1"/>
    </source>
</evidence>
<dbReference type="InterPro" id="IPR037848">
    <property type="entry name" value="GEM-like"/>
</dbReference>
<protein>
    <recommendedName>
        <fullName evidence="2">GRAM domain-containing protein</fullName>
    </recommendedName>
</protein>